<proteinExistence type="predicted"/>
<dbReference type="Proteomes" id="UP001279734">
    <property type="component" value="Unassembled WGS sequence"/>
</dbReference>
<organism evidence="1 2">
    <name type="scientific">Nepenthes gracilis</name>
    <name type="common">Slender pitcher plant</name>
    <dbReference type="NCBI Taxonomy" id="150966"/>
    <lineage>
        <taxon>Eukaryota</taxon>
        <taxon>Viridiplantae</taxon>
        <taxon>Streptophyta</taxon>
        <taxon>Embryophyta</taxon>
        <taxon>Tracheophyta</taxon>
        <taxon>Spermatophyta</taxon>
        <taxon>Magnoliopsida</taxon>
        <taxon>eudicotyledons</taxon>
        <taxon>Gunneridae</taxon>
        <taxon>Pentapetalae</taxon>
        <taxon>Caryophyllales</taxon>
        <taxon>Nepenthaceae</taxon>
        <taxon>Nepenthes</taxon>
    </lineage>
</organism>
<name>A0AAD3T1M6_NEPGR</name>
<dbReference type="AlphaFoldDB" id="A0AAD3T1M6"/>
<dbReference type="EMBL" id="BSYO01000022">
    <property type="protein sequence ID" value="GMH21007.1"/>
    <property type="molecule type" value="Genomic_DNA"/>
</dbReference>
<protein>
    <submittedName>
        <fullName evidence="1">Uncharacterized protein</fullName>
    </submittedName>
</protein>
<sequence length="393" mass="41252">MPLSTVEVKVIYHWKPNGGLKDGRLKTRSKSLVPAVDEGGCKNPIPDQVLVDSASPDAGTSVNSPPVIVLDNGDLDQQTGSPANVECYARGKVTACSVSAGDVPKDDGALSGSMKVEPAYVVTNSDHSILDVGAPCADDHVAGSPHRRPSGVDGVAIADEYGLDSGVDGSTPESIARIARKYSLVDVVDGLLNKVPLVCQDVRSIPLSGCLIKSSEATSAEEVQPCDPGCGLVHALPNVDLCAGDPLAHAIPPSSEVNGIQQRLDIHLPCFSKATSVPVEPSPGNMAAVQGLSPCNQSAVEHAGLANRPLSSRVPGCFGCSDDVIRDVGLCFSGLVGVFDMHNLRSCWRFGCRRFSLDYPVACLLCSKRVGQTAENAFSSSWDRDPQMMLFYG</sequence>
<gene>
    <name evidence="1" type="ORF">Nepgr_022849</name>
</gene>
<evidence type="ECO:0000313" key="1">
    <source>
        <dbReference type="EMBL" id="GMH21007.1"/>
    </source>
</evidence>
<accession>A0AAD3T1M6</accession>
<comment type="caution">
    <text evidence="1">The sequence shown here is derived from an EMBL/GenBank/DDBJ whole genome shotgun (WGS) entry which is preliminary data.</text>
</comment>
<reference evidence="1" key="1">
    <citation type="submission" date="2023-05" db="EMBL/GenBank/DDBJ databases">
        <title>Nepenthes gracilis genome sequencing.</title>
        <authorList>
            <person name="Fukushima K."/>
        </authorList>
    </citation>
    <scope>NUCLEOTIDE SEQUENCE</scope>
    <source>
        <strain evidence="1">SING2019-196</strain>
    </source>
</reference>
<keyword evidence="2" id="KW-1185">Reference proteome</keyword>
<evidence type="ECO:0000313" key="2">
    <source>
        <dbReference type="Proteomes" id="UP001279734"/>
    </source>
</evidence>